<proteinExistence type="predicted"/>
<protein>
    <recommendedName>
        <fullName evidence="3">Type I restriction endonuclease subunit M</fullName>
    </recommendedName>
</protein>
<keyword evidence="2" id="KW-1185">Reference proteome</keyword>
<evidence type="ECO:0000313" key="2">
    <source>
        <dbReference type="Proteomes" id="UP001189303"/>
    </source>
</evidence>
<dbReference type="RefSeq" id="WP_012761672.1">
    <property type="nucleotide sequence ID" value="NZ_CATWFT010000003.1"/>
</dbReference>
<name>A0ABN9HY00_RALPI</name>
<sequence length="100" mass="10875">MSVATVLSSVPLFVLGHVVATPGALDLLDSTGTNASALLRRHQAGDWGTVCAEDARSNRRAVAEGSRILSAYELGNRRERLWIITEADRRVTTLLLPVEY</sequence>
<dbReference type="Proteomes" id="UP001189303">
    <property type="component" value="Unassembled WGS sequence"/>
</dbReference>
<evidence type="ECO:0000313" key="1">
    <source>
        <dbReference type="EMBL" id="CAJ0723161.1"/>
    </source>
</evidence>
<organism evidence="1 2">
    <name type="scientific">Ralstonia pickettii</name>
    <name type="common">Burkholderia pickettii</name>
    <dbReference type="NCBI Taxonomy" id="329"/>
    <lineage>
        <taxon>Bacteria</taxon>
        <taxon>Pseudomonadati</taxon>
        <taxon>Pseudomonadota</taxon>
        <taxon>Betaproteobacteria</taxon>
        <taxon>Burkholderiales</taxon>
        <taxon>Burkholderiaceae</taxon>
        <taxon>Ralstonia</taxon>
    </lineage>
</organism>
<comment type="caution">
    <text evidence="1">The sequence shown here is derived from an EMBL/GenBank/DDBJ whole genome shotgun (WGS) entry which is preliminary data.</text>
</comment>
<accession>A0ABN9HY00</accession>
<evidence type="ECO:0008006" key="3">
    <source>
        <dbReference type="Google" id="ProtNLM"/>
    </source>
</evidence>
<gene>
    <name evidence="1" type="ORF">R38712_01707</name>
</gene>
<dbReference type="EMBL" id="CATWFT010000003">
    <property type="protein sequence ID" value="CAJ0723161.1"/>
    <property type="molecule type" value="Genomic_DNA"/>
</dbReference>
<reference evidence="1 2" key="1">
    <citation type="submission" date="2023-07" db="EMBL/GenBank/DDBJ databases">
        <authorList>
            <person name="Peeters C."/>
        </authorList>
    </citation>
    <scope>NUCLEOTIDE SEQUENCE [LARGE SCALE GENOMIC DNA]</scope>
    <source>
        <strain evidence="1 2">R-38712</strain>
    </source>
</reference>